<dbReference type="FunFam" id="2.40.10.10:FF:000146">
    <property type="entry name" value="Serine protease 53"/>
    <property type="match status" value="1"/>
</dbReference>
<dbReference type="OrthoDB" id="10061449at2759"/>
<dbReference type="GO" id="GO:0004252">
    <property type="term" value="F:serine-type endopeptidase activity"/>
    <property type="evidence" value="ECO:0007669"/>
    <property type="project" value="InterPro"/>
</dbReference>
<reference evidence="10 11" key="1">
    <citation type="submission" date="2018-04" db="EMBL/GenBank/DDBJ databases">
        <authorList>
            <person name="Zhang X."/>
            <person name="Yuan J."/>
            <person name="Li F."/>
            <person name="Xiang J."/>
        </authorList>
    </citation>
    <scope>NUCLEOTIDE SEQUENCE [LARGE SCALE GENOMIC DNA]</scope>
    <source>
        <tissue evidence="10">Muscle</tissue>
    </source>
</reference>
<evidence type="ECO:0000256" key="6">
    <source>
        <dbReference type="ARBA" id="ARBA00022825"/>
    </source>
</evidence>
<dbReference type="Proteomes" id="UP000283509">
    <property type="component" value="Unassembled WGS sequence"/>
</dbReference>
<evidence type="ECO:0000256" key="3">
    <source>
        <dbReference type="ARBA" id="ARBA00022670"/>
    </source>
</evidence>
<keyword evidence="7" id="KW-0865">Zymogen</keyword>
<protein>
    <submittedName>
        <fullName evidence="10">Chymotrypsin-like protease</fullName>
    </submittedName>
</protein>
<evidence type="ECO:0000256" key="8">
    <source>
        <dbReference type="ARBA" id="ARBA00023157"/>
    </source>
</evidence>
<proteinExistence type="predicted"/>
<evidence type="ECO:0000256" key="2">
    <source>
        <dbReference type="ARBA" id="ARBA00022525"/>
    </source>
</evidence>
<evidence type="ECO:0000256" key="4">
    <source>
        <dbReference type="ARBA" id="ARBA00022729"/>
    </source>
</evidence>
<dbReference type="PROSITE" id="PS00134">
    <property type="entry name" value="TRYPSIN_HIS"/>
    <property type="match status" value="1"/>
</dbReference>
<dbReference type="Gene3D" id="2.40.10.10">
    <property type="entry name" value="Trypsin-like serine proteases"/>
    <property type="match status" value="1"/>
</dbReference>
<accession>A0A3R7SM83</accession>
<dbReference type="Pfam" id="PF00089">
    <property type="entry name" value="Trypsin"/>
    <property type="match status" value="1"/>
</dbReference>
<name>A0A3R7SM83_PENVA</name>
<evidence type="ECO:0000313" key="11">
    <source>
        <dbReference type="Proteomes" id="UP000283509"/>
    </source>
</evidence>
<evidence type="ECO:0000259" key="9">
    <source>
        <dbReference type="PROSITE" id="PS50240"/>
    </source>
</evidence>
<comment type="caution">
    <text evidence="10">The sequence shown here is derived from an EMBL/GenBank/DDBJ whole genome shotgun (WGS) entry which is preliminary data.</text>
</comment>
<dbReference type="PANTHER" id="PTHR24260">
    <property type="match status" value="1"/>
</dbReference>
<dbReference type="PROSITE" id="PS50240">
    <property type="entry name" value="TRYPSIN_DOM"/>
    <property type="match status" value="1"/>
</dbReference>
<dbReference type="GO" id="GO:0006508">
    <property type="term" value="P:proteolysis"/>
    <property type="evidence" value="ECO:0007669"/>
    <property type="project" value="UniProtKB-KW"/>
</dbReference>
<evidence type="ECO:0000313" key="10">
    <source>
        <dbReference type="EMBL" id="ROT66798.1"/>
    </source>
</evidence>
<dbReference type="InterPro" id="IPR001254">
    <property type="entry name" value="Trypsin_dom"/>
</dbReference>
<dbReference type="SUPFAM" id="SSF50494">
    <property type="entry name" value="Trypsin-like serine proteases"/>
    <property type="match status" value="1"/>
</dbReference>
<reference evidence="10 11" key="2">
    <citation type="submission" date="2019-01" db="EMBL/GenBank/DDBJ databases">
        <title>The decoding of complex shrimp genome reveals the adaptation for benthos swimmer, frequently molting mechanism and breeding impact on genome.</title>
        <authorList>
            <person name="Sun Y."/>
            <person name="Gao Y."/>
            <person name="Yu Y."/>
        </authorList>
    </citation>
    <scope>NUCLEOTIDE SEQUENCE [LARGE SCALE GENOMIC DNA]</scope>
    <source>
        <tissue evidence="10">Muscle</tissue>
    </source>
</reference>
<gene>
    <name evidence="10" type="ORF">C7M84_015141</name>
</gene>
<keyword evidence="2" id="KW-0964">Secreted</keyword>
<dbReference type="InterPro" id="IPR051333">
    <property type="entry name" value="CLIP_Serine_Protease"/>
</dbReference>
<dbReference type="PRINTS" id="PR00722">
    <property type="entry name" value="CHYMOTRYPSIN"/>
</dbReference>
<organism evidence="10 11">
    <name type="scientific">Penaeus vannamei</name>
    <name type="common">Whiteleg shrimp</name>
    <name type="synonym">Litopenaeus vannamei</name>
    <dbReference type="NCBI Taxonomy" id="6689"/>
    <lineage>
        <taxon>Eukaryota</taxon>
        <taxon>Metazoa</taxon>
        <taxon>Ecdysozoa</taxon>
        <taxon>Arthropoda</taxon>
        <taxon>Crustacea</taxon>
        <taxon>Multicrustacea</taxon>
        <taxon>Malacostraca</taxon>
        <taxon>Eumalacostraca</taxon>
        <taxon>Eucarida</taxon>
        <taxon>Decapoda</taxon>
        <taxon>Dendrobranchiata</taxon>
        <taxon>Penaeoidea</taxon>
        <taxon>Penaeidae</taxon>
        <taxon>Penaeus</taxon>
    </lineage>
</organism>
<keyword evidence="11" id="KW-1185">Reference proteome</keyword>
<dbReference type="InterPro" id="IPR043504">
    <property type="entry name" value="Peptidase_S1_PA_chymotrypsin"/>
</dbReference>
<keyword evidence="4" id="KW-0732">Signal</keyword>
<dbReference type="GO" id="GO:0005576">
    <property type="term" value="C:extracellular region"/>
    <property type="evidence" value="ECO:0007669"/>
    <property type="project" value="UniProtKB-SubCell"/>
</dbReference>
<dbReference type="SMART" id="SM00020">
    <property type="entry name" value="Tryp_SPc"/>
    <property type="match status" value="1"/>
</dbReference>
<evidence type="ECO:0000256" key="5">
    <source>
        <dbReference type="ARBA" id="ARBA00022801"/>
    </source>
</evidence>
<keyword evidence="6" id="KW-0720">Serine protease</keyword>
<dbReference type="InterPro" id="IPR001314">
    <property type="entry name" value="Peptidase_S1A"/>
</dbReference>
<keyword evidence="3 10" id="KW-0645">Protease</keyword>
<dbReference type="CDD" id="cd00190">
    <property type="entry name" value="Tryp_SPc"/>
    <property type="match status" value="1"/>
</dbReference>
<dbReference type="EMBL" id="QCYY01002885">
    <property type="protein sequence ID" value="ROT66798.1"/>
    <property type="molecule type" value="Genomic_DNA"/>
</dbReference>
<evidence type="ECO:0000256" key="7">
    <source>
        <dbReference type="ARBA" id="ARBA00023145"/>
    </source>
</evidence>
<dbReference type="AlphaFoldDB" id="A0A3R7SM83"/>
<keyword evidence="8" id="KW-1015">Disulfide bond</keyword>
<dbReference type="STRING" id="6689.A0A3R7SM83"/>
<dbReference type="InterPro" id="IPR009003">
    <property type="entry name" value="Peptidase_S1_PA"/>
</dbReference>
<evidence type="ECO:0000256" key="1">
    <source>
        <dbReference type="ARBA" id="ARBA00004613"/>
    </source>
</evidence>
<comment type="subcellular location">
    <subcellularLocation>
        <location evidence="1">Secreted</location>
    </subcellularLocation>
</comment>
<dbReference type="PANTHER" id="PTHR24260:SF132">
    <property type="entry name" value="PEPTIDASE S1 DOMAIN-CONTAINING PROTEIN"/>
    <property type="match status" value="1"/>
</dbReference>
<dbReference type="InterPro" id="IPR018114">
    <property type="entry name" value="TRYPSIN_HIS"/>
</dbReference>
<feature type="domain" description="Peptidase S1" evidence="9">
    <location>
        <begin position="1"/>
        <end position="220"/>
    </location>
</feature>
<keyword evidence="5" id="KW-0378">Hydrolase</keyword>
<sequence length="224" mass="24720">MRWSDGQNQLCGGSLITQEWVLTAAHCVLRKKNDELWMPSVKVTLGMHKRSAPLADGGQTVTAAEVKIYPENNFSHDLALIKLPEPAKYTEKVRPVCLPNRAMHGRNVTGVSMALIGWGKTQTGQLSDELRELGRLGIESSVCKKVFGSYITDHHFCTTGTDVKHICLGDSGGPVMTVERSRFFLTGVISFVATKNCDGEYPDGHTSVSHFLDWIQETTGHTIY</sequence>